<dbReference type="Gene3D" id="1.20.120.350">
    <property type="entry name" value="Voltage-gated potassium channels. Chain C"/>
    <property type="match status" value="2"/>
</dbReference>
<dbReference type="InterPro" id="IPR027359">
    <property type="entry name" value="Volt_channel_dom_sf"/>
</dbReference>
<organism evidence="18 19">
    <name type="scientific">Meloidogyne hapla</name>
    <name type="common">Root-knot nematode worm</name>
    <dbReference type="NCBI Taxonomy" id="6305"/>
    <lineage>
        <taxon>Eukaryota</taxon>
        <taxon>Metazoa</taxon>
        <taxon>Ecdysozoa</taxon>
        <taxon>Nematoda</taxon>
        <taxon>Chromadorea</taxon>
        <taxon>Rhabditida</taxon>
        <taxon>Tylenchina</taxon>
        <taxon>Tylenchomorpha</taxon>
        <taxon>Tylenchoidea</taxon>
        <taxon>Meloidogynidae</taxon>
        <taxon>Meloidogyninae</taxon>
        <taxon>Meloidogyne</taxon>
    </lineage>
</organism>
<dbReference type="GO" id="GO:0046872">
    <property type="term" value="F:metal ion binding"/>
    <property type="evidence" value="ECO:0007669"/>
    <property type="project" value="UniProtKB-KW"/>
</dbReference>
<evidence type="ECO:0000256" key="8">
    <source>
        <dbReference type="ARBA" id="ARBA00022989"/>
    </source>
</evidence>
<feature type="transmembrane region" description="Helical" evidence="16">
    <location>
        <begin position="168"/>
        <end position="190"/>
    </location>
</feature>
<feature type="region of interest" description="Disordered" evidence="15">
    <location>
        <begin position="262"/>
        <end position="290"/>
    </location>
</feature>
<evidence type="ECO:0000256" key="11">
    <source>
        <dbReference type="ARBA" id="ARBA00023180"/>
    </source>
</evidence>
<dbReference type="InterPro" id="IPR050599">
    <property type="entry name" value="VDCC_alpha-1_subunit"/>
</dbReference>
<dbReference type="SUPFAM" id="SSF81324">
    <property type="entry name" value="Voltage-gated potassium channels"/>
    <property type="match status" value="3"/>
</dbReference>
<evidence type="ECO:0000256" key="1">
    <source>
        <dbReference type="ARBA" id="ARBA00004141"/>
    </source>
</evidence>
<keyword evidence="11" id="KW-0325">Glycoprotein</keyword>
<dbReference type="Gene3D" id="6.10.250.2500">
    <property type="match status" value="1"/>
</dbReference>
<evidence type="ECO:0000256" key="13">
    <source>
        <dbReference type="PIRSR" id="PIRSR602077-1"/>
    </source>
</evidence>
<keyword evidence="8 16" id="KW-1133">Transmembrane helix</keyword>
<dbReference type="Pfam" id="PF00520">
    <property type="entry name" value="Ion_trans"/>
    <property type="match status" value="3"/>
</dbReference>
<accession>A0A1I8BID6</accession>
<keyword evidence="5 16" id="KW-0812">Transmembrane</keyword>
<dbReference type="InterPro" id="IPR002077">
    <property type="entry name" value="VDCCAlpha1"/>
</dbReference>
<sequence>MMPFSPSGGDKSEGVDLRTLRAVRVLRPLKLVSGIPSLQVVLKSILCAMAPLLQIGLLVLFAIVIFAIIGLEFYSSAFHAACYNEFGEIVNLSEKPFPCSNKSASTGAYNCDVPGATCLSQWIGPNYGITSFDNIAFAMITVFQCITMEGWTSIMYYTNDSLGSTYNWAYFIPLIVLGSFFMLNLVLGVLSGEFAKERERVENRREFLKLRRMQQINRELEGYIEWIFAAEDVILQEERTTDEERVTIMEARRRANKMIQKDGGIGKQTSVETEEEEEDGEDYDNDQDDDLVVDNRRGNNRLGGDNMYLNSNTLPIRGRLDSSADVGKKMRVLFFSSSFWHRKMRRIRVCLRHVVKSQIFYWSVITLVFLNTVCVASEHYGQPEWFTEFLKYAEFTFLAIFISEMLIKIFAMGYRTYFTSKFNRFDCIVIVGSAIEVVWAEAKGGSFGYLKINLRNLVRSLLHSMRTIISLLFLLFLFIVIFALLGMQLFGGKFNFQNYHPYTHFDTFPIALITVFQILTGEDWNEVMYLAIESQGGIYGGGMVYCIYFIVLVLFGNYTLLNVFLAIAVDNLANAQELTAADEADEKANEMYDEEDESLGFDERDLEIGAGVEAELTREIDDEECYEEESPFGGPKPIVPFSSMFILSPTNPFRCLVHSVVATKYFEMVVMVVICASSISLAAEDPVDDENPRNKILQYFDYCFTGVFACEMLLKLIDQGVILHPGSYCRDFWNVLDGVVVVCALIGFAFSGTSGATGKNLSTIKSLRVLRVLRPLKTVKKFINKLEFVNEILL</sequence>
<keyword evidence="6 13" id="KW-0106">Calcium</keyword>
<feature type="domain" description="Ion transport" evidence="17">
    <location>
        <begin position="664"/>
        <end position="782"/>
    </location>
</feature>
<protein>
    <submittedName>
        <fullName evidence="19">Ca_chan_IQ domain-containing protein</fullName>
    </submittedName>
</protein>
<comment type="subcellular location">
    <subcellularLocation>
        <location evidence="1 14">Membrane</location>
        <topology evidence="1 14">Multi-pass membrane protein</topology>
    </subcellularLocation>
</comment>
<feature type="binding site" evidence="13">
    <location>
        <position position="149"/>
    </location>
    <ligand>
        <name>Ca(2+)</name>
        <dbReference type="ChEBI" id="CHEBI:29108"/>
    </ligand>
</feature>
<feature type="transmembrane region" description="Helical" evidence="16">
    <location>
        <begin position="359"/>
        <end position="380"/>
    </location>
</feature>
<dbReference type="FunFam" id="1.10.287.70:FF:000007">
    <property type="entry name" value="Voltage-dependent L-type calcium channel subunit alpha"/>
    <property type="match status" value="1"/>
</dbReference>
<dbReference type="WBParaSite" id="MhA1_Contig2541.frz3.fgene2">
    <property type="protein sequence ID" value="MhA1_Contig2541.frz3.fgene2"/>
    <property type="gene ID" value="MhA1_Contig2541.frz3.fgene2"/>
</dbReference>
<keyword evidence="9" id="KW-0406">Ion transport</keyword>
<evidence type="ECO:0000259" key="17">
    <source>
        <dbReference type="Pfam" id="PF00520"/>
    </source>
</evidence>
<keyword evidence="7 14" id="KW-0851">Voltage-gated channel</keyword>
<keyword evidence="18" id="KW-1185">Reference proteome</keyword>
<dbReference type="GO" id="GO:0008331">
    <property type="term" value="F:high voltage-gated calcium channel activity"/>
    <property type="evidence" value="ECO:0007669"/>
    <property type="project" value="TreeGrafter"/>
</dbReference>
<feature type="transmembrane region" description="Helical" evidence="16">
    <location>
        <begin position="135"/>
        <end position="156"/>
    </location>
</feature>
<evidence type="ECO:0000256" key="6">
    <source>
        <dbReference type="ARBA" id="ARBA00022837"/>
    </source>
</evidence>
<evidence type="ECO:0000256" key="5">
    <source>
        <dbReference type="ARBA" id="ARBA00022692"/>
    </source>
</evidence>
<feature type="domain" description="Ion transport" evidence="17">
    <location>
        <begin position="12"/>
        <end position="200"/>
    </location>
</feature>
<evidence type="ECO:0000256" key="4">
    <source>
        <dbReference type="ARBA" id="ARBA00022673"/>
    </source>
</evidence>
<feature type="binding site" evidence="13">
    <location>
        <position position="522"/>
    </location>
    <ligand>
        <name>Ca(2+)</name>
        <dbReference type="ChEBI" id="CHEBI:29108"/>
    </ligand>
</feature>
<evidence type="ECO:0000256" key="15">
    <source>
        <dbReference type="SAM" id="MobiDB-lite"/>
    </source>
</evidence>
<dbReference type="InterPro" id="IPR005821">
    <property type="entry name" value="Ion_trans_dom"/>
</dbReference>
<evidence type="ECO:0000256" key="7">
    <source>
        <dbReference type="ARBA" id="ARBA00022882"/>
    </source>
</evidence>
<evidence type="ECO:0000313" key="19">
    <source>
        <dbReference type="WBParaSite" id="MhA1_Contig2541.frz3.fgene2"/>
    </source>
</evidence>
<evidence type="ECO:0000256" key="2">
    <source>
        <dbReference type="ARBA" id="ARBA00022448"/>
    </source>
</evidence>
<dbReference type="GO" id="GO:0005891">
    <property type="term" value="C:voltage-gated calcium channel complex"/>
    <property type="evidence" value="ECO:0007669"/>
    <property type="project" value="InterPro"/>
</dbReference>
<keyword evidence="10 16" id="KW-0472">Membrane</keyword>
<dbReference type="Gene3D" id="1.10.287.70">
    <property type="match status" value="2"/>
</dbReference>
<feature type="transmembrane region" description="Helical" evidence="16">
    <location>
        <begin position="52"/>
        <end position="74"/>
    </location>
</feature>
<reference evidence="19" key="1">
    <citation type="submission" date="2016-11" db="UniProtKB">
        <authorList>
            <consortium name="WormBaseParasite"/>
        </authorList>
    </citation>
    <scope>IDENTIFICATION</scope>
</reference>
<evidence type="ECO:0000256" key="14">
    <source>
        <dbReference type="RuleBase" id="RU003808"/>
    </source>
</evidence>
<keyword evidence="13" id="KW-0479">Metal-binding</keyword>
<dbReference type="PANTHER" id="PTHR45628:SF7">
    <property type="entry name" value="VOLTAGE-DEPENDENT CALCIUM CHANNEL TYPE A SUBUNIT ALPHA-1"/>
    <property type="match status" value="1"/>
</dbReference>
<evidence type="ECO:0000256" key="16">
    <source>
        <dbReference type="SAM" id="Phobius"/>
    </source>
</evidence>
<feature type="transmembrane region" description="Helical" evidence="16">
    <location>
        <begin position="542"/>
        <end position="569"/>
    </location>
</feature>
<evidence type="ECO:0000313" key="18">
    <source>
        <dbReference type="Proteomes" id="UP000095281"/>
    </source>
</evidence>
<proteinExistence type="inferred from homology"/>
<evidence type="ECO:0000256" key="10">
    <source>
        <dbReference type="ARBA" id="ARBA00023136"/>
    </source>
</evidence>
<dbReference type="AlphaFoldDB" id="A0A1I8BID6"/>
<evidence type="ECO:0000256" key="12">
    <source>
        <dbReference type="ARBA" id="ARBA00023303"/>
    </source>
</evidence>
<dbReference type="Proteomes" id="UP000095281">
    <property type="component" value="Unplaced"/>
</dbReference>
<dbReference type="GO" id="GO:0098703">
    <property type="term" value="P:calcium ion import across plasma membrane"/>
    <property type="evidence" value="ECO:0007669"/>
    <property type="project" value="TreeGrafter"/>
</dbReference>
<dbReference type="FunFam" id="1.20.120.350:FF:000011">
    <property type="entry name" value="Voltage-dependent N-type calcium channel subunit alpha"/>
    <property type="match status" value="1"/>
</dbReference>
<feature type="transmembrane region" description="Helical" evidence="16">
    <location>
        <begin position="392"/>
        <end position="414"/>
    </location>
</feature>
<feature type="transmembrane region" description="Helical" evidence="16">
    <location>
        <begin position="468"/>
        <end position="490"/>
    </location>
</feature>
<dbReference type="GO" id="GO:0045202">
    <property type="term" value="C:synapse"/>
    <property type="evidence" value="ECO:0007669"/>
    <property type="project" value="GOC"/>
</dbReference>
<dbReference type="GO" id="GO:0007268">
    <property type="term" value="P:chemical synaptic transmission"/>
    <property type="evidence" value="ECO:0007669"/>
    <property type="project" value="TreeGrafter"/>
</dbReference>
<evidence type="ECO:0000256" key="9">
    <source>
        <dbReference type="ARBA" id="ARBA00023065"/>
    </source>
</evidence>
<keyword evidence="12" id="KW-0407">Ion channel</keyword>
<feature type="domain" description="Ion transport" evidence="17">
    <location>
        <begin position="358"/>
        <end position="578"/>
    </location>
</feature>
<feature type="compositionally biased region" description="Acidic residues" evidence="15">
    <location>
        <begin position="272"/>
        <end position="290"/>
    </location>
</feature>
<comment type="similarity">
    <text evidence="14">Belongs to the calcium channel alpha-1 subunit (TC 1.A.1.11) family.</text>
</comment>
<keyword evidence="3 14" id="KW-0109">Calcium transport</keyword>
<keyword evidence="2" id="KW-0813">Transport</keyword>
<dbReference type="OMA" id="ITEWPST"/>
<name>A0A1I8BID6_MELHA</name>
<dbReference type="PANTHER" id="PTHR45628">
    <property type="entry name" value="VOLTAGE-DEPENDENT CALCIUM CHANNEL TYPE A SUBUNIT ALPHA-1"/>
    <property type="match status" value="1"/>
</dbReference>
<dbReference type="FunFam" id="1.10.287.70:FF:000059">
    <property type="entry name" value="Voltage-dependent N-type calcium channel subunit alpha"/>
    <property type="match status" value="1"/>
</dbReference>
<dbReference type="PRINTS" id="PR00167">
    <property type="entry name" value="CACHANNEL"/>
</dbReference>
<keyword evidence="4 14" id="KW-0107">Calcium channel</keyword>
<evidence type="ECO:0000256" key="3">
    <source>
        <dbReference type="ARBA" id="ARBA00022568"/>
    </source>
</evidence>